<gene>
    <name evidence="2" type="ORF">SHK19_18380</name>
</gene>
<proteinExistence type="predicted"/>
<organism evidence="2 3">
    <name type="scientific">Nocardioides bizhenqiangii</name>
    <dbReference type="NCBI Taxonomy" id="3095076"/>
    <lineage>
        <taxon>Bacteria</taxon>
        <taxon>Bacillati</taxon>
        <taxon>Actinomycetota</taxon>
        <taxon>Actinomycetes</taxon>
        <taxon>Propionibacteriales</taxon>
        <taxon>Nocardioidaceae</taxon>
        <taxon>Nocardioides</taxon>
    </lineage>
</organism>
<dbReference type="Proteomes" id="UP001327225">
    <property type="component" value="Chromosome"/>
</dbReference>
<dbReference type="InterPro" id="IPR024628">
    <property type="entry name" value="Sulfotransferase_Stf0_dom"/>
</dbReference>
<reference evidence="3" key="1">
    <citation type="submission" date="2023-12" db="EMBL/GenBank/DDBJ databases">
        <title>Novel species in genus Nocardioides.</title>
        <authorList>
            <person name="Zhou H."/>
        </authorList>
    </citation>
    <scope>NUCLEOTIDE SEQUENCE [LARGE SCALE GENOMIC DNA]</scope>
    <source>
        <strain evidence="3">HM61</strain>
    </source>
</reference>
<keyword evidence="3" id="KW-1185">Reference proteome</keyword>
<evidence type="ECO:0000313" key="3">
    <source>
        <dbReference type="Proteomes" id="UP001327225"/>
    </source>
</evidence>
<dbReference type="Pfam" id="PF09037">
    <property type="entry name" value="Sulphotransf"/>
    <property type="match status" value="1"/>
</dbReference>
<evidence type="ECO:0000313" key="2">
    <source>
        <dbReference type="EMBL" id="WQQ25921.1"/>
    </source>
</evidence>
<dbReference type="SUPFAM" id="SSF52540">
    <property type="entry name" value="P-loop containing nucleoside triphosphate hydrolases"/>
    <property type="match status" value="1"/>
</dbReference>
<dbReference type="Gene3D" id="3.40.50.300">
    <property type="entry name" value="P-loop containing nucleotide triphosphate hydrolases"/>
    <property type="match status" value="1"/>
</dbReference>
<dbReference type="RefSeq" id="WP_322456119.1">
    <property type="nucleotide sequence ID" value="NZ_CP141059.1"/>
</dbReference>
<protein>
    <submittedName>
        <fullName evidence="2">Stf0 family sulfotransferase</fullName>
    </submittedName>
</protein>
<name>A0ABZ0ZQ70_9ACTN</name>
<dbReference type="EMBL" id="CP141059">
    <property type="protein sequence ID" value="WQQ25921.1"/>
    <property type="molecule type" value="Genomic_DNA"/>
</dbReference>
<evidence type="ECO:0000259" key="1">
    <source>
        <dbReference type="Pfam" id="PF09037"/>
    </source>
</evidence>
<feature type="domain" description="Sulphotransferase Stf0" evidence="1">
    <location>
        <begin position="11"/>
        <end position="215"/>
    </location>
</feature>
<sequence>MRNDELHSLTLVVSSARSGSSLLCRDIRSLGGLGFPKEYMTGLDKQALEEPVSEQNVLERLARGCQDDAPGVAATKLMPGQAGFTYQALVGHSAPRSEALPGVISWARERFDRVFLVFLVRNAVDQAISRVVAESTGVYHSTDPAFRTPEYATHAIEDMNAQILWRLSWADQMRNALLTAHAAHADLGLLVTYEELTRHVDETTSRVVAHARAMGFQVKNEVATRNLQKVISPERSSRMRESFLEYLRTETRSASEHLATGP</sequence>
<dbReference type="InterPro" id="IPR027417">
    <property type="entry name" value="P-loop_NTPase"/>
</dbReference>
<accession>A0ABZ0ZQ70</accession>